<keyword evidence="4" id="KW-1185">Reference proteome</keyword>
<dbReference type="GeneID" id="87806711"/>
<evidence type="ECO:0000313" key="3">
    <source>
        <dbReference type="EMBL" id="WOO79954.1"/>
    </source>
</evidence>
<dbReference type="RefSeq" id="XP_062625986.1">
    <property type="nucleotide sequence ID" value="XM_062770002.1"/>
</dbReference>
<keyword evidence="2" id="KW-0472">Membrane</keyword>
<keyword evidence="2" id="KW-1133">Transmembrane helix</keyword>
<feature type="region of interest" description="Disordered" evidence="1">
    <location>
        <begin position="35"/>
        <end position="73"/>
    </location>
</feature>
<evidence type="ECO:0000256" key="2">
    <source>
        <dbReference type="SAM" id="Phobius"/>
    </source>
</evidence>
<dbReference type="AlphaFoldDB" id="A0AAF0Y8A2"/>
<dbReference type="Proteomes" id="UP000827549">
    <property type="component" value="Chromosome 2"/>
</dbReference>
<accession>A0AAF0Y8A2</accession>
<feature type="transmembrane region" description="Helical" evidence="2">
    <location>
        <begin position="12"/>
        <end position="32"/>
    </location>
</feature>
<name>A0AAF0Y8A2_9TREE</name>
<dbReference type="EMBL" id="CP086715">
    <property type="protein sequence ID" value="WOO79954.1"/>
    <property type="molecule type" value="Genomic_DNA"/>
</dbReference>
<organism evidence="3 4">
    <name type="scientific">Vanrija pseudolonga</name>
    <dbReference type="NCBI Taxonomy" id="143232"/>
    <lineage>
        <taxon>Eukaryota</taxon>
        <taxon>Fungi</taxon>
        <taxon>Dikarya</taxon>
        <taxon>Basidiomycota</taxon>
        <taxon>Agaricomycotina</taxon>
        <taxon>Tremellomycetes</taxon>
        <taxon>Trichosporonales</taxon>
        <taxon>Trichosporonaceae</taxon>
        <taxon>Vanrija</taxon>
    </lineage>
</organism>
<proteinExistence type="predicted"/>
<keyword evidence="2" id="KW-0812">Transmembrane</keyword>
<evidence type="ECO:0000256" key="1">
    <source>
        <dbReference type="SAM" id="MobiDB-lite"/>
    </source>
</evidence>
<sequence length="73" mass="8235">MTSDPAEPEETPPAFVVFFPFLIGVSFFFSMLSKRHEEKTPDDESGDDSAPPTPSPRPRWTSRMVLMPGRPPR</sequence>
<evidence type="ECO:0000313" key="4">
    <source>
        <dbReference type="Proteomes" id="UP000827549"/>
    </source>
</evidence>
<reference evidence="3" key="1">
    <citation type="submission" date="2023-10" db="EMBL/GenBank/DDBJ databases">
        <authorList>
            <person name="Noh H."/>
        </authorList>
    </citation>
    <scope>NUCLEOTIDE SEQUENCE</scope>
    <source>
        <strain evidence="3">DUCC4014</strain>
    </source>
</reference>
<protein>
    <submittedName>
        <fullName evidence="3">Uncharacterized protein</fullName>
    </submittedName>
</protein>
<gene>
    <name evidence="3" type="ORF">LOC62_02G003468</name>
</gene>